<proteinExistence type="predicted"/>
<dbReference type="AlphaFoldDB" id="A0A3B0Y6G4"/>
<reference evidence="1" key="1">
    <citation type="submission" date="2018-06" db="EMBL/GenBank/DDBJ databases">
        <authorList>
            <person name="Zhirakovskaya E."/>
        </authorList>
    </citation>
    <scope>NUCLEOTIDE SEQUENCE</scope>
</reference>
<name>A0A3B0Y6G4_9ZZZZ</name>
<protein>
    <submittedName>
        <fullName evidence="1">Uncharacterized protein</fullName>
    </submittedName>
</protein>
<evidence type="ECO:0000313" key="1">
    <source>
        <dbReference type="EMBL" id="VAW70952.1"/>
    </source>
</evidence>
<organism evidence="1">
    <name type="scientific">hydrothermal vent metagenome</name>
    <dbReference type="NCBI Taxonomy" id="652676"/>
    <lineage>
        <taxon>unclassified sequences</taxon>
        <taxon>metagenomes</taxon>
        <taxon>ecological metagenomes</taxon>
    </lineage>
</organism>
<accession>A0A3B0Y6G4</accession>
<sequence length="333" mass="38533">MFNKIKNKIINFSNFIGNNCFLSCHRDIDISPRKKIYVYSMGWGDFLEYYFKYTVPSIYQPSNLPLLESEGFEIIPILYTIDEPDKIYQSYGELITKYLPDNFCIEQIKLQTVGLVKHIANEAILRVFRKSIDENALFIMAPPDTIFSDGSIYNAVKSVYYKSVCFGSAHPRVKFDLLEDQKIKTMACGGESISSPTMVKLAMTHLHDKYLYANDELDENTTYAGVSIRKINDELYSVIHNLPTTYVVYPLEEDYQFFKRKGDFNQWDREWLQLLVKKNRIKISGASDQFFCVELTSKDEKAKTKPGLKGNDIAGNSFQNRICNMVNVTWRAE</sequence>
<gene>
    <name evidence="1" type="ORF">MNBD_GAMMA12-2429</name>
</gene>
<dbReference type="EMBL" id="UOFL01000004">
    <property type="protein sequence ID" value="VAW70952.1"/>
    <property type="molecule type" value="Genomic_DNA"/>
</dbReference>